<organism evidence="4 5">
    <name type="scientific">Salmonirosea aquatica</name>
    <dbReference type="NCBI Taxonomy" id="2654236"/>
    <lineage>
        <taxon>Bacteria</taxon>
        <taxon>Pseudomonadati</taxon>
        <taxon>Bacteroidota</taxon>
        <taxon>Cytophagia</taxon>
        <taxon>Cytophagales</taxon>
        <taxon>Spirosomataceae</taxon>
        <taxon>Salmonirosea</taxon>
    </lineage>
</organism>
<evidence type="ECO:0000259" key="2">
    <source>
        <dbReference type="Pfam" id="PF01979"/>
    </source>
</evidence>
<gene>
    <name evidence="4" type="ORF">GBK04_17860</name>
</gene>
<dbReference type="RefSeq" id="WP_152761971.1">
    <property type="nucleotide sequence ID" value="NZ_WHLY01000002.1"/>
</dbReference>
<dbReference type="GO" id="GO:0004151">
    <property type="term" value="F:dihydroorotase activity"/>
    <property type="evidence" value="ECO:0007669"/>
    <property type="project" value="InterPro"/>
</dbReference>
<dbReference type="GO" id="GO:0006145">
    <property type="term" value="P:purine nucleobase catabolic process"/>
    <property type="evidence" value="ECO:0007669"/>
    <property type="project" value="TreeGrafter"/>
</dbReference>
<dbReference type="GO" id="GO:0005737">
    <property type="term" value="C:cytoplasm"/>
    <property type="evidence" value="ECO:0007669"/>
    <property type="project" value="TreeGrafter"/>
</dbReference>
<proteinExistence type="predicted"/>
<dbReference type="Proteomes" id="UP000479293">
    <property type="component" value="Unassembled WGS sequence"/>
</dbReference>
<dbReference type="EMBL" id="WHLY01000002">
    <property type="protein sequence ID" value="MPR35162.1"/>
    <property type="molecule type" value="Genomic_DNA"/>
</dbReference>
<dbReference type="SUPFAM" id="SSF51556">
    <property type="entry name" value="Metallo-dependent hydrolases"/>
    <property type="match status" value="1"/>
</dbReference>
<dbReference type="AlphaFoldDB" id="A0A7C9BBX5"/>
<dbReference type="SUPFAM" id="SSF51338">
    <property type="entry name" value="Composite domain of metallo-dependent hydrolases"/>
    <property type="match status" value="1"/>
</dbReference>
<dbReference type="InterPro" id="IPR032466">
    <property type="entry name" value="Metal_Hydrolase"/>
</dbReference>
<dbReference type="NCBIfam" id="TIGR00857">
    <property type="entry name" value="pyrC_multi"/>
    <property type="match status" value="1"/>
</dbReference>
<dbReference type="InterPro" id="IPR006680">
    <property type="entry name" value="Amidohydro-rel"/>
</dbReference>
<dbReference type="CDD" id="cd01317">
    <property type="entry name" value="DHOase_IIa"/>
    <property type="match status" value="1"/>
</dbReference>
<dbReference type="InterPro" id="IPR004722">
    <property type="entry name" value="DHOase"/>
</dbReference>
<feature type="domain" description="Amidohydrolase-related" evidence="2">
    <location>
        <begin position="252"/>
        <end position="427"/>
    </location>
</feature>
<dbReference type="GO" id="GO:0004038">
    <property type="term" value="F:allantoinase activity"/>
    <property type="evidence" value="ECO:0007669"/>
    <property type="project" value="TreeGrafter"/>
</dbReference>
<dbReference type="InterPro" id="IPR050138">
    <property type="entry name" value="DHOase/Allantoinase_Hydrolase"/>
</dbReference>
<protein>
    <submittedName>
        <fullName evidence="4">Amidohydrolase family protein</fullName>
    </submittedName>
</protein>
<feature type="domain" description="Dihydroorotase catalytic" evidence="3">
    <location>
        <begin position="54"/>
        <end position="217"/>
    </location>
</feature>
<comment type="caution">
    <text evidence="4">The sequence shown here is derived from an EMBL/GenBank/DDBJ whole genome shotgun (WGS) entry which is preliminary data.</text>
</comment>
<evidence type="ECO:0000259" key="3">
    <source>
        <dbReference type="Pfam" id="PF12890"/>
    </source>
</evidence>
<dbReference type="Pfam" id="PF01979">
    <property type="entry name" value="Amidohydro_1"/>
    <property type="match status" value="1"/>
</dbReference>
<keyword evidence="4" id="KW-0378">Hydrolase</keyword>
<evidence type="ECO:0000313" key="4">
    <source>
        <dbReference type="EMBL" id="MPR35162.1"/>
    </source>
</evidence>
<sequence length="432" mass="47421">MKILVRSVRIMDKTSPLDGQVRDILIEEGRIAQIGESLTANEAQVVEADHWCVSPGWLDLRVASRDPGFEHKEDLDSVREAALRGGFTEIVLLPNSSPVVDAKDTLNYVRRPLGGPVRVHVTAAVTRKAEGTDFTEMIDLHRAGAVAFTDGENPIQNADILLKALLYLRPLNALLINRPEDRQLTLYGQMNEGVTSTLLGMKGMPALAEEMMLSRDLKLLAYALEQAVLPQDHSHSDTLPMLHVSLVSTARAVALIREAKAAGLPVSCDVAAHQLVFDDSALLGFDTNLKVNPPFRTPADREALRQGLADGTIDCLVSDHSPHDEECKNLEFDHADFGITGLETAFSLSLMHSGLPVEDIIEKLTSRPRRILRLPVANIIEGQPANLTFFAPDLAWRYEKTASLSKNTPFLGQNLTGKVMGVINDGHARWFV</sequence>
<dbReference type="Gene3D" id="2.30.40.10">
    <property type="entry name" value="Urease, subunit C, domain 1"/>
    <property type="match status" value="1"/>
</dbReference>
<name>A0A7C9BBX5_9BACT</name>
<reference evidence="4 5" key="1">
    <citation type="submission" date="2019-10" db="EMBL/GenBank/DDBJ databases">
        <title>Draft Genome Sequence of Cytophagaceae sp. SJW1-29.</title>
        <authorList>
            <person name="Choi A."/>
        </authorList>
    </citation>
    <scope>NUCLEOTIDE SEQUENCE [LARGE SCALE GENOMIC DNA]</scope>
    <source>
        <strain evidence="4 5">SJW1-29</strain>
    </source>
</reference>
<dbReference type="GO" id="GO:0046872">
    <property type="term" value="F:metal ion binding"/>
    <property type="evidence" value="ECO:0007669"/>
    <property type="project" value="InterPro"/>
</dbReference>
<evidence type="ECO:0000256" key="1">
    <source>
        <dbReference type="ARBA" id="ARBA00022975"/>
    </source>
</evidence>
<dbReference type="GO" id="GO:0006221">
    <property type="term" value="P:pyrimidine nucleotide biosynthetic process"/>
    <property type="evidence" value="ECO:0007669"/>
    <property type="project" value="UniProtKB-KW"/>
</dbReference>
<evidence type="ECO:0000313" key="5">
    <source>
        <dbReference type="Proteomes" id="UP000479293"/>
    </source>
</evidence>
<keyword evidence="5" id="KW-1185">Reference proteome</keyword>
<dbReference type="InterPro" id="IPR024403">
    <property type="entry name" value="DHOase_cat"/>
</dbReference>
<dbReference type="PANTHER" id="PTHR43668">
    <property type="entry name" value="ALLANTOINASE"/>
    <property type="match status" value="1"/>
</dbReference>
<dbReference type="Gene3D" id="3.20.20.140">
    <property type="entry name" value="Metal-dependent hydrolases"/>
    <property type="match status" value="1"/>
</dbReference>
<accession>A0A7C9BBX5</accession>
<dbReference type="PANTHER" id="PTHR43668:SF2">
    <property type="entry name" value="ALLANTOINASE"/>
    <property type="match status" value="1"/>
</dbReference>
<dbReference type="InterPro" id="IPR011059">
    <property type="entry name" value="Metal-dep_hydrolase_composite"/>
</dbReference>
<keyword evidence="1" id="KW-0665">Pyrimidine biosynthesis</keyword>
<dbReference type="Pfam" id="PF12890">
    <property type="entry name" value="DHOase"/>
    <property type="match status" value="1"/>
</dbReference>